<comment type="subcellular location">
    <subcellularLocation>
        <location evidence="1">Cell membrane</location>
        <topology evidence="1">Multi-pass membrane protein</topology>
    </subcellularLocation>
</comment>
<comment type="similarity">
    <text evidence="2">Belongs to the ZIP transporter (TC 2.A.5) family.</text>
</comment>
<dbReference type="PANTHER" id="PTHR11040:SF211">
    <property type="entry name" value="ZINC TRANSPORTER ZIP11"/>
    <property type="match status" value="1"/>
</dbReference>
<dbReference type="Pfam" id="PF02535">
    <property type="entry name" value="Zip"/>
    <property type="match status" value="1"/>
</dbReference>
<feature type="transmembrane region" description="Helical" evidence="11">
    <location>
        <begin position="199"/>
        <end position="222"/>
    </location>
</feature>
<feature type="transmembrane region" description="Helical" evidence="11">
    <location>
        <begin position="12"/>
        <end position="32"/>
    </location>
</feature>
<feature type="non-terminal residue" evidence="12">
    <location>
        <position position="321"/>
    </location>
</feature>
<evidence type="ECO:0000256" key="5">
    <source>
        <dbReference type="ARBA" id="ARBA00022833"/>
    </source>
</evidence>
<evidence type="ECO:0000256" key="11">
    <source>
        <dbReference type="SAM" id="Phobius"/>
    </source>
</evidence>
<name>D2V6P4_NAEGR</name>
<dbReference type="VEuPathDB" id="AmoebaDB:NAEGRDRAFT_2905"/>
<evidence type="ECO:0000313" key="12">
    <source>
        <dbReference type="EMBL" id="EFC47614.1"/>
    </source>
</evidence>
<accession>D2V6P4</accession>
<evidence type="ECO:0000313" key="13">
    <source>
        <dbReference type="Proteomes" id="UP000006671"/>
    </source>
</evidence>
<dbReference type="InterPro" id="IPR003689">
    <property type="entry name" value="ZIP"/>
</dbReference>
<dbReference type="GO" id="GO:0005886">
    <property type="term" value="C:plasma membrane"/>
    <property type="evidence" value="ECO:0007669"/>
    <property type="project" value="UniProtKB-SubCell"/>
</dbReference>
<keyword evidence="4 11" id="KW-0812">Transmembrane</keyword>
<dbReference type="STRING" id="5762.D2V6P4"/>
<feature type="transmembrane region" description="Helical" evidence="11">
    <location>
        <begin position="82"/>
        <end position="104"/>
    </location>
</feature>
<organism evidence="13">
    <name type="scientific">Naegleria gruberi</name>
    <name type="common">Amoeba</name>
    <dbReference type="NCBI Taxonomy" id="5762"/>
    <lineage>
        <taxon>Eukaryota</taxon>
        <taxon>Discoba</taxon>
        <taxon>Heterolobosea</taxon>
        <taxon>Tetramitia</taxon>
        <taxon>Eutetramitia</taxon>
        <taxon>Vahlkampfiidae</taxon>
        <taxon>Naegleria</taxon>
    </lineage>
</organism>
<dbReference type="eggNOG" id="KOG2474">
    <property type="taxonomic scope" value="Eukaryota"/>
</dbReference>
<feature type="non-terminal residue" evidence="12">
    <location>
        <position position="1"/>
    </location>
</feature>
<dbReference type="AlphaFoldDB" id="D2V6P4"/>
<dbReference type="InParanoid" id="D2V6P4"/>
<evidence type="ECO:0000256" key="2">
    <source>
        <dbReference type="ARBA" id="ARBA00006939"/>
    </source>
</evidence>
<evidence type="ECO:0000256" key="9">
    <source>
        <dbReference type="ARBA" id="ARBA00042540"/>
    </source>
</evidence>
<evidence type="ECO:0000256" key="1">
    <source>
        <dbReference type="ARBA" id="ARBA00004651"/>
    </source>
</evidence>
<protein>
    <recommendedName>
        <fullName evidence="8">Zinc transporter ZIP11</fullName>
    </recommendedName>
    <alternativeName>
        <fullName evidence="9">Solute carrier family 39 member 11</fullName>
    </alternativeName>
    <alternativeName>
        <fullName evidence="10">Zrt- and Irt-like protein 11</fullName>
    </alternativeName>
</protein>
<keyword evidence="7 11" id="KW-0472">Membrane</keyword>
<evidence type="ECO:0000256" key="10">
    <source>
        <dbReference type="ARBA" id="ARBA00042973"/>
    </source>
</evidence>
<dbReference type="GO" id="GO:0005385">
    <property type="term" value="F:zinc ion transmembrane transporter activity"/>
    <property type="evidence" value="ECO:0007669"/>
    <property type="project" value="TreeGrafter"/>
</dbReference>
<keyword evidence="3" id="KW-1003">Cell membrane</keyword>
<feature type="transmembrane region" description="Helical" evidence="11">
    <location>
        <begin position="162"/>
        <end position="187"/>
    </location>
</feature>
<evidence type="ECO:0000256" key="7">
    <source>
        <dbReference type="ARBA" id="ARBA00023136"/>
    </source>
</evidence>
<dbReference type="PANTHER" id="PTHR11040">
    <property type="entry name" value="ZINC/IRON TRANSPORTER"/>
    <property type="match status" value="1"/>
</dbReference>
<feature type="transmembrane region" description="Helical" evidence="11">
    <location>
        <begin position="298"/>
        <end position="317"/>
    </location>
</feature>
<feature type="transmembrane region" description="Helical" evidence="11">
    <location>
        <begin position="234"/>
        <end position="260"/>
    </location>
</feature>
<reference evidence="12 13" key="1">
    <citation type="journal article" date="2010" name="Cell">
        <title>The genome of Naegleria gruberi illuminates early eukaryotic versatility.</title>
        <authorList>
            <person name="Fritz-Laylin L.K."/>
            <person name="Prochnik S.E."/>
            <person name="Ginger M.L."/>
            <person name="Dacks J.B."/>
            <person name="Carpenter M.L."/>
            <person name="Field M.C."/>
            <person name="Kuo A."/>
            <person name="Paredez A."/>
            <person name="Chapman J."/>
            <person name="Pham J."/>
            <person name="Shu S."/>
            <person name="Neupane R."/>
            <person name="Cipriano M."/>
            <person name="Mancuso J."/>
            <person name="Tu H."/>
            <person name="Salamov A."/>
            <person name="Lindquist E."/>
            <person name="Shapiro H."/>
            <person name="Lucas S."/>
            <person name="Grigoriev I.V."/>
            <person name="Cande W.Z."/>
            <person name="Fulton C."/>
            <person name="Rokhsar D.S."/>
            <person name="Dawson S.C."/>
        </authorList>
    </citation>
    <scope>NUCLEOTIDE SEQUENCE [LARGE SCALE GENOMIC DNA]</scope>
    <source>
        <strain evidence="12 13">NEG-M</strain>
    </source>
</reference>
<sequence length="321" mass="34562">FLLGIHPVFQTLIFTLINSATTALGASLIFCSNEYQNVSFTNDVLIPLSISFGAGVMLGASFFSLLLPAINHFGEDDTKFEMLLVVGLSFLVGVVAIMIFDGLVHKIQQFIEKKLKKSRGIQVNDSVEENVEMNQIESSDNVNQQDEIDLEHHKIENRHKSWVIFTAMTLHNIPEGIIVGVAFAAAANSASSGATLFSAIALSFSIAIQNITEGISVTFPIFGSETNGSLSRRIWKAFALGAASGLTEPLGGLFGCLLVFISSTILPYALSCASGVMLVVVIEELVPLTMSKTSKSQILAKISILFFFIGFVAMMALDIGL</sequence>
<keyword evidence="13" id="KW-1185">Reference proteome</keyword>
<gene>
    <name evidence="12" type="ORF">NAEGRDRAFT_2905</name>
</gene>
<dbReference type="GeneID" id="8861667"/>
<keyword evidence="6 11" id="KW-1133">Transmembrane helix</keyword>
<evidence type="ECO:0000256" key="4">
    <source>
        <dbReference type="ARBA" id="ARBA00022692"/>
    </source>
</evidence>
<dbReference type="Proteomes" id="UP000006671">
    <property type="component" value="Unassembled WGS sequence"/>
</dbReference>
<dbReference type="KEGG" id="ngr:NAEGRDRAFT_2905"/>
<dbReference type="OMA" id="EEHNTHT"/>
<dbReference type="EMBL" id="GG738854">
    <property type="protein sequence ID" value="EFC47614.1"/>
    <property type="molecule type" value="Genomic_DNA"/>
</dbReference>
<keyword evidence="5" id="KW-0862">Zinc</keyword>
<feature type="transmembrane region" description="Helical" evidence="11">
    <location>
        <begin position="44"/>
        <end position="70"/>
    </location>
</feature>
<evidence type="ECO:0000256" key="6">
    <source>
        <dbReference type="ARBA" id="ARBA00022989"/>
    </source>
</evidence>
<dbReference type="OrthoDB" id="262547at2759"/>
<proteinExistence type="inferred from homology"/>
<feature type="transmembrane region" description="Helical" evidence="11">
    <location>
        <begin position="266"/>
        <end position="286"/>
    </location>
</feature>
<evidence type="ECO:0000256" key="3">
    <source>
        <dbReference type="ARBA" id="ARBA00022475"/>
    </source>
</evidence>
<evidence type="ECO:0000256" key="8">
    <source>
        <dbReference type="ARBA" id="ARBA00040593"/>
    </source>
</evidence>
<dbReference type="RefSeq" id="XP_002680358.1">
    <property type="nucleotide sequence ID" value="XM_002680312.1"/>
</dbReference>